<dbReference type="AlphaFoldDB" id="A0AAW0TGV7"/>
<comment type="caution">
    <text evidence="2">The sequence shown here is derived from an EMBL/GenBank/DDBJ whole genome shotgun (WGS) entry which is preliminary data.</text>
</comment>
<dbReference type="EMBL" id="JARAKH010000031">
    <property type="protein sequence ID" value="KAK8386498.1"/>
    <property type="molecule type" value="Genomic_DNA"/>
</dbReference>
<gene>
    <name evidence="2" type="ORF">O3P69_010845</name>
</gene>
<sequence length="305" mass="34238">MNWVGGVRRRVLQRDEVRRRQDLFFAAHALLAQKSASGNTTQVPAERSQVSGSTYLTARLPSGSLASRTRISPRKWRSDDLVCERLKRGQGWNNFSNFLQKKKQSGLQANHAADLQPRRKGHSKAAKKVSNTSFPPVRPASIHGPFSRYLLKLELQSVGLKLDEGEEKLGSCEKQGLQSRTKEQRKERDSRNGRLARESTALYKIESGLSFARKRKDKTPYLDRSFGTPWLGGPIFDTSGSSFSSSRTPTDPTLESWKAMFTRNCVTTTLSYVLGYTTTARMHTKAQTMASWTGKPALLETLVQQ</sequence>
<feature type="region of interest" description="Disordered" evidence="1">
    <location>
        <begin position="112"/>
        <end position="137"/>
    </location>
</feature>
<protein>
    <submittedName>
        <fullName evidence="2">Uncharacterized protein</fullName>
    </submittedName>
</protein>
<proteinExistence type="predicted"/>
<organism evidence="2 3">
    <name type="scientific">Scylla paramamosain</name>
    <name type="common">Mud crab</name>
    <dbReference type="NCBI Taxonomy" id="85552"/>
    <lineage>
        <taxon>Eukaryota</taxon>
        <taxon>Metazoa</taxon>
        <taxon>Ecdysozoa</taxon>
        <taxon>Arthropoda</taxon>
        <taxon>Crustacea</taxon>
        <taxon>Multicrustacea</taxon>
        <taxon>Malacostraca</taxon>
        <taxon>Eumalacostraca</taxon>
        <taxon>Eucarida</taxon>
        <taxon>Decapoda</taxon>
        <taxon>Pleocyemata</taxon>
        <taxon>Brachyura</taxon>
        <taxon>Eubrachyura</taxon>
        <taxon>Portunoidea</taxon>
        <taxon>Portunidae</taxon>
        <taxon>Portuninae</taxon>
        <taxon>Scylla</taxon>
    </lineage>
</organism>
<keyword evidence="3" id="KW-1185">Reference proteome</keyword>
<evidence type="ECO:0000313" key="2">
    <source>
        <dbReference type="EMBL" id="KAK8386498.1"/>
    </source>
</evidence>
<dbReference type="Proteomes" id="UP001487740">
    <property type="component" value="Unassembled WGS sequence"/>
</dbReference>
<feature type="compositionally biased region" description="Basic residues" evidence="1">
    <location>
        <begin position="118"/>
        <end position="127"/>
    </location>
</feature>
<accession>A0AAW0TGV7</accession>
<feature type="region of interest" description="Disordered" evidence="1">
    <location>
        <begin position="170"/>
        <end position="197"/>
    </location>
</feature>
<reference evidence="2 3" key="1">
    <citation type="submission" date="2023-03" db="EMBL/GenBank/DDBJ databases">
        <title>High-quality genome of Scylla paramamosain provides insights in environmental adaptation.</title>
        <authorList>
            <person name="Zhang L."/>
        </authorList>
    </citation>
    <scope>NUCLEOTIDE SEQUENCE [LARGE SCALE GENOMIC DNA]</scope>
    <source>
        <strain evidence="2">LZ_2023a</strain>
        <tissue evidence="2">Muscle</tissue>
    </source>
</reference>
<name>A0AAW0TGV7_SCYPA</name>
<evidence type="ECO:0000313" key="3">
    <source>
        <dbReference type="Proteomes" id="UP001487740"/>
    </source>
</evidence>
<feature type="compositionally biased region" description="Basic and acidic residues" evidence="1">
    <location>
        <begin position="180"/>
        <end position="197"/>
    </location>
</feature>
<evidence type="ECO:0000256" key="1">
    <source>
        <dbReference type="SAM" id="MobiDB-lite"/>
    </source>
</evidence>